<dbReference type="KEGG" id="gau:GAU_0648"/>
<evidence type="ECO:0000313" key="2">
    <source>
        <dbReference type="EMBL" id="BAH37690.1"/>
    </source>
</evidence>
<dbReference type="AlphaFoldDB" id="C1A630"/>
<accession>C1A630</accession>
<name>C1A630_GEMAT</name>
<organism evidence="2 3">
    <name type="scientific">Gemmatimonas aurantiaca (strain DSM 14586 / JCM 11422 / NBRC 100505 / T-27)</name>
    <dbReference type="NCBI Taxonomy" id="379066"/>
    <lineage>
        <taxon>Bacteria</taxon>
        <taxon>Pseudomonadati</taxon>
        <taxon>Gemmatimonadota</taxon>
        <taxon>Gemmatimonadia</taxon>
        <taxon>Gemmatimonadales</taxon>
        <taxon>Gemmatimonadaceae</taxon>
        <taxon>Gemmatimonas</taxon>
    </lineage>
</organism>
<evidence type="ECO:0000256" key="1">
    <source>
        <dbReference type="SAM" id="MobiDB-lite"/>
    </source>
</evidence>
<evidence type="ECO:0000313" key="3">
    <source>
        <dbReference type="Proteomes" id="UP000002209"/>
    </source>
</evidence>
<dbReference type="EMBL" id="AP009153">
    <property type="protein sequence ID" value="BAH37690.1"/>
    <property type="molecule type" value="Genomic_DNA"/>
</dbReference>
<dbReference type="Proteomes" id="UP000002209">
    <property type="component" value="Chromosome"/>
</dbReference>
<proteinExistence type="predicted"/>
<feature type="region of interest" description="Disordered" evidence="1">
    <location>
        <begin position="50"/>
        <end position="69"/>
    </location>
</feature>
<protein>
    <recommendedName>
        <fullName evidence="4">Bacterial surface antigen (D15) domain-containing protein</fullName>
    </recommendedName>
</protein>
<dbReference type="Gene3D" id="2.40.160.50">
    <property type="entry name" value="membrane protein fhac: a member of the omp85/tpsb transporter family"/>
    <property type="match status" value="1"/>
</dbReference>
<reference evidence="3" key="1">
    <citation type="submission" date="2006-03" db="EMBL/GenBank/DDBJ databases">
        <title>Complete genome sequence of Gemmatimonas aurantiaca T-27 that represents a novel phylum Gemmatimonadetes.</title>
        <authorList>
            <person name="Takasaki K."/>
            <person name="Ichikawa N."/>
            <person name="Miura H."/>
            <person name="Matsushita S."/>
            <person name="Watanabe Y."/>
            <person name="Oguchi A."/>
            <person name="Ankai A."/>
            <person name="Yashiro I."/>
            <person name="Takahashi M."/>
            <person name="Terui Y."/>
            <person name="Fukui S."/>
            <person name="Yokoyama H."/>
            <person name="Tanikawa S."/>
            <person name="Hanada S."/>
            <person name="Kamagata Y."/>
            <person name="Fujita N."/>
        </authorList>
    </citation>
    <scope>NUCLEOTIDE SEQUENCE [LARGE SCALE GENOMIC DNA]</scope>
    <source>
        <strain evidence="3">T-27 / DSM 14586 / JCM 11422 / NBRC 100505</strain>
    </source>
</reference>
<keyword evidence="3" id="KW-1185">Reference proteome</keyword>
<evidence type="ECO:0008006" key="4">
    <source>
        <dbReference type="Google" id="ProtNLM"/>
    </source>
</evidence>
<dbReference type="STRING" id="379066.GAU_0648"/>
<gene>
    <name evidence="2" type="ordered locus">GAU_0648</name>
</gene>
<dbReference type="eggNOG" id="COG0729">
    <property type="taxonomic scope" value="Bacteria"/>
</dbReference>
<sequence>MEFMMNPPARPSGQLMSMSRSRSVLPPLLRAALLFTAMMAALIPMSGIEAQRDSGRDGSRDNRASDRRIGGVPRDVALEVTRIFNAASTRRVRGEFNLASTDTVRGDLAVLDGNTRLAGVVTGHVVVLNGDALLVDGSRIDGSLTVLGGTFESPERPNVTGEIRVWSARYRYHESADTLVADTDFFGRWSQWVRDERSNSSESQLFVTTAHTYNRVEGLPIIIGPRFRARAEDTRIRAELFGIFRTGDGLRWDRENLGHRALFEVRQGNRHGVAVGGRLFDEVEAMERWQLTDAEVGLNAFLFTRDYRDYWQRHGGQGYVSLFSGRGSELRASYGRERWSSRRMRDVWSIFSGDTPWRVNPAADEGVMDLLTVSAVLDTRTNPENPRSGWYLRGEWERGSGTIDRFGPLTAGLRGIPTEPQGSVETEYSRAFVDLRRYNRLGPQAQLNMRVVAGGWVNGDALPIQRRLAVSGIDALPGFDFRRMIGSNDVGTCATGDESAYIALGRPAQCDRMVLAQLEWKGDFRINLFGDDNYGDRRWGFNGVRGDGTWVIFANSGRGWLVSDAGSPTIADLTFGRSKLPPISGWRTDIGGGFDFGSFGVYIAQAVSESGQSPNVYVRLSRRF</sequence>
<dbReference type="HOGENOM" id="CLU_437926_0_0_0"/>